<dbReference type="RefSeq" id="WP_191758807.1">
    <property type="nucleotide sequence ID" value="NZ_VJXY01000018.1"/>
</dbReference>
<feature type="compositionally biased region" description="Polar residues" evidence="1">
    <location>
        <begin position="67"/>
        <end position="94"/>
    </location>
</feature>
<name>A0AA40SZ05_9NOST</name>
<feature type="region of interest" description="Disordered" evidence="1">
    <location>
        <begin position="60"/>
        <end position="168"/>
    </location>
</feature>
<organism evidence="2 3">
    <name type="scientific">Komarekiella delphini-convector SJRDD-AB1</name>
    <dbReference type="NCBI Taxonomy" id="2593771"/>
    <lineage>
        <taxon>Bacteria</taxon>
        <taxon>Bacillati</taxon>
        <taxon>Cyanobacteriota</taxon>
        <taxon>Cyanophyceae</taxon>
        <taxon>Nostocales</taxon>
        <taxon>Nostocaceae</taxon>
        <taxon>Komarekiella</taxon>
        <taxon>Komarekiella delphini-convector</taxon>
    </lineage>
</organism>
<dbReference type="AlphaFoldDB" id="A0AA40SZ05"/>
<protein>
    <submittedName>
        <fullName evidence="2">Uncharacterized protein</fullName>
    </submittedName>
</protein>
<accession>A0AA40SZ05</accession>
<dbReference type="EMBL" id="VJXY01000018">
    <property type="protein sequence ID" value="MBD6617593.1"/>
    <property type="molecule type" value="Genomic_DNA"/>
</dbReference>
<comment type="caution">
    <text evidence="2">The sequence shown here is derived from an EMBL/GenBank/DDBJ whole genome shotgun (WGS) entry which is preliminary data.</text>
</comment>
<sequence>MNDYLKLRKSAELLGAICGGLLISLPAIPQAAIAQQSTPKVNPCPRIFYEEPHNSRVIVPQGCPPNAFTQQRQAQGVTSSQEVPSQQVPITTQPVAPEQSVSSPQVPTTTQPPAPEQGVSVSPQVPTRTQSPAPEQGVSVSPPTSQSSIPGQGVLSPQVPTTTQQQAPSTTIALANGRVNVKLVNDTAANVTYEVIGDTAPRSLKGKSDVMLQGLNAPVTVTFQRDDGGLLIATPQSSSEPGMLELRLNEATDVGKDRGTMRIQQNGAVLLN</sequence>
<proteinExistence type="predicted"/>
<reference evidence="2" key="1">
    <citation type="submission" date="2019-07" db="EMBL/GenBank/DDBJ databases">
        <title>Toxilogical consequences of a new and cryptic species of cyanobacteria (Komarekiella delphini-convector) recovered from the epidermis of a bottlenose dolphin and 1500 ft. in the air.</title>
        <authorList>
            <person name="Brown A.O."/>
            <person name="Dvorak P."/>
            <person name="Villanueva C.D."/>
            <person name="Foss A.J."/>
            <person name="Garvey A.D."/>
            <person name="Gibson Q.A."/>
            <person name="Johansen J.R."/>
            <person name="Casamatta D.A."/>
        </authorList>
    </citation>
    <scope>NUCLEOTIDE SEQUENCE</scope>
    <source>
        <strain evidence="2">SJRDD-AB1</strain>
    </source>
</reference>
<evidence type="ECO:0000256" key="1">
    <source>
        <dbReference type="SAM" id="MobiDB-lite"/>
    </source>
</evidence>
<feature type="compositionally biased region" description="Polar residues" evidence="1">
    <location>
        <begin position="119"/>
        <end position="150"/>
    </location>
</feature>
<keyword evidence="3" id="KW-1185">Reference proteome</keyword>
<gene>
    <name evidence="2" type="ORF">FNW02_17600</name>
</gene>
<evidence type="ECO:0000313" key="2">
    <source>
        <dbReference type="EMBL" id="MBD6617593.1"/>
    </source>
</evidence>
<evidence type="ECO:0000313" key="3">
    <source>
        <dbReference type="Proteomes" id="UP001165986"/>
    </source>
</evidence>
<feature type="compositionally biased region" description="Low complexity" evidence="1">
    <location>
        <begin position="157"/>
        <end position="168"/>
    </location>
</feature>
<dbReference type="Proteomes" id="UP001165986">
    <property type="component" value="Unassembled WGS sequence"/>
</dbReference>
<feature type="compositionally biased region" description="Low complexity" evidence="1">
    <location>
        <begin position="99"/>
        <end position="109"/>
    </location>
</feature>